<dbReference type="PANTHER" id="PTHR30537:SF35">
    <property type="entry name" value="TRANSCRIPTIONAL REGULATORY PROTEIN"/>
    <property type="match status" value="1"/>
</dbReference>
<organism evidence="6 7">
    <name type="scientific">Pseudomonas fluorescens</name>
    <dbReference type="NCBI Taxonomy" id="294"/>
    <lineage>
        <taxon>Bacteria</taxon>
        <taxon>Pseudomonadati</taxon>
        <taxon>Pseudomonadota</taxon>
        <taxon>Gammaproteobacteria</taxon>
        <taxon>Pseudomonadales</taxon>
        <taxon>Pseudomonadaceae</taxon>
        <taxon>Pseudomonas</taxon>
    </lineage>
</organism>
<evidence type="ECO:0000313" key="7">
    <source>
        <dbReference type="Proteomes" id="UP000325723"/>
    </source>
</evidence>
<dbReference type="AlphaFoldDB" id="A0A8H2NQ59"/>
<dbReference type="Pfam" id="PF00126">
    <property type="entry name" value="HTH_1"/>
    <property type="match status" value="1"/>
</dbReference>
<dbReference type="GO" id="GO:0003700">
    <property type="term" value="F:DNA-binding transcription factor activity"/>
    <property type="evidence" value="ECO:0007669"/>
    <property type="project" value="InterPro"/>
</dbReference>
<dbReference type="EMBL" id="CABVIE010000005">
    <property type="protein sequence ID" value="VVO82740.1"/>
    <property type="molecule type" value="Genomic_DNA"/>
</dbReference>
<dbReference type="FunFam" id="1.10.10.10:FF:000001">
    <property type="entry name" value="LysR family transcriptional regulator"/>
    <property type="match status" value="1"/>
</dbReference>
<reference evidence="6 7" key="1">
    <citation type="submission" date="2019-09" db="EMBL/GenBank/DDBJ databases">
        <authorList>
            <person name="Chandra G."/>
            <person name="Truman W A."/>
        </authorList>
    </citation>
    <scope>NUCLEOTIDE SEQUENCE [LARGE SCALE GENOMIC DNA]</scope>
    <source>
        <strain evidence="6">PS900</strain>
    </source>
</reference>
<dbReference type="SUPFAM" id="SSF53850">
    <property type="entry name" value="Periplasmic binding protein-like II"/>
    <property type="match status" value="1"/>
</dbReference>
<feature type="domain" description="HTH lysR-type" evidence="5">
    <location>
        <begin position="1"/>
        <end position="59"/>
    </location>
</feature>
<accession>A0A8H2NQ59</accession>
<keyword evidence="3" id="KW-0238">DNA-binding</keyword>
<dbReference type="PANTHER" id="PTHR30537">
    <property type="entry name" value="HTH-TYPE TRANSCRIPTIONAL REGULATOR"/>
    <property type="match status" value="1"/>
</dbReference>
<dbReference type="InterPro" id="IPR036390">
    <property type="entry name" value="WH_DNA-bd_sf"/>
</dbReference>
<evidence type="ECO:0000256" key="2">
    <source>
        <dbReference type="ARBA" id="ARBA00023015"/>
    </source>
</evidence>
<evidence type="ECO:0000313" key="6">
    <source>
        <dbReference type="EMBL" id="VVO82740.1"/>
    </source>
</evidence>
<name>A0A8H2NQ59_PSEFL</name>
<dbReference type="SUPFAM" id="SSF46785">
    <property type="entry name" value="Winged helix' DNA-binding domain"/>
    <property type="match status" value="1"/>
</dbReference>
<protein>
    <submittedName>
        <fullName evidence="6">HTH-type transcriptional regulator DmlR</fullName>
    </submittedName>
</protein>
<keyword evidence="2" id="KW-0805">Transcription regulation</keyword>
<keyword evidence="4" id="KW-0804">Transcription</keyword>
<dbReference type="Gene3D" id="1.10.10.10">
    <property type="entry name" value="Winged helix-like DNA-binding domain superfamily/Winged helix DNA-binding domain"/>
    <property type="match status" value="1"/>
</dbReference>
<dbReference type="InterPro" id="IPR000847">
    <property type="entry name" value="LysR_HTH_N"/>
</dbReference>
<dbReference type="CDD" id="cd08422">
    <property type="entry name" value="PBP2_CrgA_like"/>
    <property type="match status" value="1"/>
</dbReference>
<comment type="caution">
    <text evidence="6">The sequence shown here is derived from an EMBL/GenBank/DDBJ whole genome shotgun (WGS) entry which is preliminary data.</text>
</comment>
<evidence type="ECO:0000256" key="1">
    <source>
        <dbReference type="ARBA" id="ARBA00009437"/>
    </source>
</evidence>
<dbReference type="GO" id="GO:0043565">
    <property type="term" value="F:sequence-specific DNA binding"/>
    <property type="evidence" value="ECO:0007669"/>
    <property type="project" value="TreeGrafter"/>
</dbReference>
<comment type="similarity">
    <text evidence="1">Belongs to the LysR transcriptional regulatory family.</text>
</comment>
<gene>
    <name evidence="6" type="primary">dmlR_8</name>
    <name evidence="6" type="ORF">PS900_01904</name>
</gene>
<dbReference type="Gene3D" id="3.40.190.290">
    <property type="match status" value="1"/>
</dbReference>
<dbReference type="RefSeq" id="WP_150757605.1">
    <property type="nucleotide sequence ID" value="NZ_CABVIE010000005.1"/>
</dbReference>
<dbReference type="Pfam" id="PF03466">
    <property type="entry name" value="LysR_substrate"/>
    <property type="match status" value="1"/>
</dbReference>
<dbReference type="InterPro" id="IPR036388">
    <property type="entry name" value="WH-like_DNA-bd_sf"/>
</dbReference>
<dbReference type="InterPro" id="IPR058163">
    <property type="entry name" value="LysR-type_TF_proteobact-type"/>
</dbReference>
<dbReference type="PROSITE" id="PS50931">
    <property type="entry name" value="HTH_LYSR"/>
    <property type="match status" value="1"/>
</dbReference>
<dbReference type="InterPro" id="IPR005119">
    <property type="entry name" value="LysR_subst-bd"/>
</dbReference>
<dbReference type="GO" id="GO:0006351">
    <property type="term" value="P:DNA-templated transcription"/>
    <property type="evidence" value="ECO:0007669"/>
    <property type="project" value="TreeGrafter"/>
</dbReference>
<evidence type="ECO:0000256" key="4">
    <source>
        <dbReference type="ARBA" id="ARBA00023163"/>
    </source>
</evidence>
<dbReference type="Proteomes" id="UP000325723">
    <property type="component" value="Unassembled WGS sequence"/>
</dbReference>
<evidence type="ECO:0000259" key="5">
    <source>
        <dbReference type="PROSITE" id="PS50931"/>
    </source>
</evidence>
<evidence type="ECO:0000256" key="3">
    <source>
        <dbReference type="ARBA" id="ARBA00023125"/>
    </source>
</evidence>
<sequence length="300" mass="32822">MDTLTNLKTFLQVAESGGFSAAGRALGVATSVVTKRVDQLEHSTKAQLFVRSTRSVTLTDAGQNWLSRVKLLLADADDVMSALSDSDVGLQGPLRVKMPTTLTILFLSDIVAKFQKKYPKISLEIVLTDRPVNPAVEGFDVALGAFGTSYKDVTDFILCPLRRYLCASPGYVASAPKLKHPRDLQSHTTLSFQPTGNSWAFESKDGPIQVTVSPSINANEAHLLFTCAMAGNGIAILPEYLAMPAFRDGTLVNVLENYTPLDYAIKAQVPTARALVRRISAFINFLQESFLPEPPWYRRP</sequence>
<proteinExistence type="inferred from homology"/>